<evidence type="ECO:0000256" key="2">
    <source>
        <dbReference type="PROSITE-ProRule" id="PRU00235"/>
    </source>
</evidence>
<dbReference type="GeneID" id="17310596"/>
<reference evidence="3 5" key="1">
    <citation type="journal article" date="2012" name="Nature">
        <title>Algal genomes reveal evolutionary mosaicism and the fate of nucleomorphs.</title>
        <authorList>
            <consortium name="DOE Joint Genome Institute"/>
            <person name="Curtis B.A."/>
            <person name="Tanifuji G."/>
            <person name="Burki F."/>
            <person name="Gruber A."/>
            <person name="Irimia M."/>
            <person name="Maruyama S."/>
            <person name="Arias M.C."/>
            <person name="Ball S.G."/>
            <person name="Gile G.H."/>
            <person name="Hirakawa Y."/>
            <person name="Hopkins J.F."/>
            <person name="Kuo A."/>
            <person name="Rensing S.A."/>
            <person name="Schmutz J."/>
            <person name="Symeonidi A."/>
            <person name="Elias M."/>
            <person name="Eveleigh R.J."/>
            <person name="Herman E.K."/>
            <person name="Klute M.J."/>
            <person name="Nakayama T."/>
            <person name="Obornik M."/>
            <person name="Reyes-Prieto A."/>
            <person name="Armbrust E.V."/>
            <person name="Aves S.J."/>
            <person name="Beiko R.G."/>
            <person name="Coutinho P."/>
            <person name="Dacks J.B."/>
            <person name="Durnford D.G."/>
            <person name="Fast N.M."/>
            <person name="Green B.R."/>
            <person name="Grisdale C.J."/>
            <person name="Hempel F."/>
            <person name="Henrissat B."/>
            <person name="Hoppner M.P."/>
            <person name="Ishida K."/>
            <person name="Kim E."/>
            <person name="Koreny L."/>
            <person name="Kroth P.G."/>
            <person name="Liu Y."/>
            <person name="Malik S.B."/>
            <person name="Maier U.G."/>
            <person name="McRose D."/>
            <person name="Mock T."/>
            <person name="Neilson J.A."/>
            <person name="Onodera N.T."/>
            <person name="Poole A.M."/>
            <person name="Pritham E.J."/>
            <person name="Richards T.A."/>
            <person name="Rocap G."/>
            <person name="Roy S.W."/>
            <person name="Sarai C."/>
            <person name="Schaack S."/>
            <person name="Shirato S."/>
            <person name="Slamovits C.H."/>
            <person name="Spencer D.F."/>
            <person name="Suzuki S."/>
            <person name="Worden A.Z."/>
            <person name="Zauner S."/>
            <person name="Barry K."/>
            <person name="Bell C."/>
            <person name="Bharti A.K."/>
            <person name="Crow J.A."/>
            <person name="Grimwood J."/>
            <person name="Kramer R."/>
            <person name="Lindquist E."/>
            <person name="Lucas S."/>
            <person name="Salamov A."/>
            <person name="McFadden G.I."/>
            <person name="Lane C.E."/>
            <person name="Keeling P.J."/>
            <person name="Gray M.W."/>
            <person name="Grigoriev I.V."/>
            <person name="Archibald J.M."/>
        </authorList>
    </citation>
    <scope>NUCLEOTIDE SEQUENCE</scope>
    <source>
        <strain evidence="3 5">CCMP2712</strain>
    </source>
</reference>
<accession>L1JYZ9</accession>
<name>L1JYZ9_GUITC</name>
<dbReference type="eggNOG" id="KOG1426">
    <property type="taxonomic scope" value="Eukaryota"/>
</dbReference>
<proteinExistence type="predicted"/>
<evidence type="ECO:0000313" key="5">
    <source>
        <dbReference type="Proteomes" id="UP000011087"/>
    </source>
</evidence>
<reference evidence="4" key="3">
    <citation type="submission" date="2016-03" db="UniProtKB">
        <authorList>
            <consortium name="EnsemblProtists"/>
        </authorList>
    </citation>
    <scope>IDENTIFICATION</scope>
</reference>
<dbReference type="PANTHER" id="PTHR22870:SF408">
    <property type="entry name" value="OS09G0560450 PROTEIN"/>
    <property type="match status" value="1"/>
</dbReference>
<dbReference type="EnsemblProtists" id="EKX53607">
    <property type="protein sequence ID" value="EKX53607"/>
    <property type="gene ID" value="GUITHDRAFT_160884"/>
</dbReference>
<dbReference type="AlphaFoldDB" id="L1JYZ9"/>
<dbReference type="PROSITE" id="PS50012">
    <property type="entry name" value="RCC1_3"/>
    <property type="match status" value="4"/>
</dbReference>
<feature type="repeat" description="RCC1" evidence="2">
    <location>
        <begin position="154"/>
        <end position="206"/>
    </location>
</feature>
<keyword evidence="5" id="KW-1185">Reference proteome</keyword>
<evidence type="ECO:0000256" key="1">
    <source>
        <dbReference type="ARBA" id="ARBA00022737"/>
    </source>
</evidence>
<dbReference type="PANTHER" id="PTHR22870">
    <property type="entry name" value="REGULATOR OF CHROMOSOME CONDENSATION"/>
    <property type="match status" value="1"/>
</dbReference>
<dbReference type="Pfam" id="PF00415">
    <property type="entry name" value="RCC1"/>
    <property type="match status" value="4"/>
</dbReference>
<keyword evidence="1" id="KW-0677">Repeat</keyword>
<evidence type="ECO:0000313" key="4">
    <source>
        <dbReference type="EnsemblProtists" id="EKX53607"/>
    </source>
</evidence>
<evidence type="ECO:0000313" key="3">
    <source>
        <dbReference type="EMBL" id="EKX53607.1"/>
    </source>
</evidence>
<dbReference type="STRING" id="905079.L1JYZ9"/>
<dbReference type="SUPFAM" id="SSF50985">
    <property type="entry name" value="RCC1/BLIP-II"/>
    <property type="match status" value="1"/>
</dbReference>
<dbReference type="EMBL" id="JH992969">
    <property type="protein sequence ID" value="EKX53607.1"/>
    <property type="molecule type" value="Genomic_DNA"/>
</dbReference>
<dbReference type="HOGENOM" id="CLU_904459_0_0_1"/>
<dbReference type="InterPro" id="IPR009091">
    <property type="entry name" value="RCC1/BLIP-II"/>
</dbReference>
<dbReference type="PaxDb" id="55529-EKX53607"/>
<dbReference type="Gene3D" id="2.130.10.30">
    <property type="entry name" value="Regulator of chromosome condensation 1/beta-lactamase-inhibitor protein II"/>
    <property type="match status" value="2"/>
</dbReference>
<dbReference type="Proteomes" id="UP000011087">
    <property type="component" value="Unassembled WGS sequence"/>
</dbReference>
<dbReference type="OrthoDB" id="5370059at2759"/>
<dbReference type="PROSITE" id="PS00626">
    <property type="entry name" value="RCC1_2"/>
    <property type="match status" value="1"/>
</dbReference>
<feature type="repeat" description="RCC1" evidence="2">
    <location>
        <begin position="266"/>
        <end position="308"/>
    </location>
</feature>
<dbReference type="InterPro" id="IPR051210">
    <property type="entry name" value="Ub_ligase/GEF_domain"/>
</dbReference>
<dbReference type="RefSeq" id="XP_005840587.1">
    <property type="nucleotide sequence ID" value="XM_005840530.1"/>
</dbReference>
<protein>
    <submittedName>
        <fullName evidence="3 4">Uncharacterized protein</fullName>
    </submittedName>
</protein>
<gene>
    <name evidence="3" type="ORF">GUITHDRAFT_160884</name>
</gene>
<dbReference type="InterPro" id="IPR000408">
    <property type="entry name" value="Reg_chr_condens"/>
</dbReference>
<organism evidence="3">
    <name type="scientific">Guillardia theta (strain CCMP2712)</name>
    <name type="common">Cryptophyte</name>
    <dbReference type="NCBI Taxonomy" id="905079"/>
    <lineage>
        <taxon>Eukaryota</taxon>
        <taxon>Cryptophyceae</taxon>
        <taxon>Pyrenomonadales</taxon>
        <taxon>Geminigeraceae</taxon>
        <taxon>Guillardia</taxon>
    </lineage>
</organism>
<reference evidence="5" key="2">
    <citation type="submission" date="2012-11" db="EMBL/GenBank/DDBJ databases">
        <authorList>
            <person name="Kuo A."/>
            <person name="Curtis B.A."/>
            <person name="Tanifuji G."/>
            <person name="Burki F."/>
            <person name="Gruber A."/>
            <person name="Irimia M."/>
            <person name="Maruyama S."/>
            <person name="Arias M.C."/>
            <person name="Ball S.G."/>
            <person name="Gile G.H."/>
            <person name="Hirakawa Y."/>
            <person name="Hopkins J.F."/>
            <person name="Rensing S.A."/>
            <person name="Schmutz J."/>
            <person name="Symeonidi A."/>
            <person name="Elias M."/>
            <person name="Eveleigh R.J."/>
            <person name="Herman E.K."/>
            <person name="Klute M.J."/>
            <person name="Nakayama T."/>
            <person name="Obornik M."/>
            <person name="Reyes-Prieto A."/>
            <person name="Armbrust E.V."/>
            <person name="Aves S.J."/>
            <person name="Beiko R.G."/>
            <person name="Coutinho P."/>
            <person name="Dacks J.B."/>
            <person name="Durnford D.G."/>
            <person name="Fast N.M."/>
            <person name="Green B.R."/>
            <person name="Grisdale C."/>
            <person name="Hempe F."/>
            <person name="Henrissat B."/>
            <person name="Hoppner M.P."/>
            <person name="Ishida K.-I."/>
            <person name="Kim E."/>
            <person name="Koreny L."/>
            <person name="Kroth P.G."/>
            <person name="Liu Y."/>
            <person name="Malik S.-B."/>
            <person name="Maier U.G."/>
            <person name="McRose D."/>
            <person name="Mock T."/>
            <person name="Neilson J.A."/>
            <person name="Onodera N.T."/>
            <person name="Poole A.M."/>
            <person name="Pritham E.J."/>
            <person name="Richards T.A."/>
            <person name="Rocap G."/>
            <person name="Roy S.W."/>
            <person name="Sarai C."/>
            <person name="Schaack S."/>
            <person name="Shirato S."/>
            <person name="Slamovits C.H."/>
            <person name="Spencer D.F."/>
            <person name="Suzuki S."/>
            <person name="Worden A.Z."/>
            <person name="Zauner S."/>
            <person name="Barry K."/>
            <person name="Bell C."/>
            <person name="Bharti A.K."/>
            <person name="Crow J.A."/>
            <person name="Grimwood J."/>
            <person name="Kramer R."/>
            <person name="Lindquist E."/>
            <person name="Lucas S."/>
            <person name="Salamov A."/>
            <person name="McFadden G.I."/>
            <person name="Lane C.E."/>
            <person name="Keeling P.J."/>
            <person name="Gray M.W."/>
            <person name="Grigoriev I.V."/>
            <person name="Archibald J.M."/>
        </authorList>
    </citation>
    <scope>NUCLEOTIDE SEQUENCE</scope>
    <source>
        <strain evidence="5">CCMP2712</strain>
    </source>
</reference>
<dbReference type="KEGG" id="gtt:GUITHDRAFT_160884"/>
<feature type="repeat" description="RCC1" evidence="2">
    <location>
        <begin position="103"/>
        <end position="153"/>
    </location>
</feature>
<sequence>MQLAWRAFGRRKMAICAAPSPPTHHNNTCNYSSVSHGHPPSVPNSFILQHSNATNVQIPFVVCRVKAARASCMQRRLPTPHFVRGGISAAGIRQFSSMQNKAGKLFVSGWSNSGALGLGKDVVKAKQPTEIPIPEPVIDVSCGKKFTVFVTESGKVYSMGDNKNGELGNPNAGSSSYEPTIVHGLDGIKIVKIAAGQYHVLALSDIGEVYSWGWGGSGTPGAGVGALGHGDKASLPVPKRIERLNGEKITNISCGAKHSVALSQDGTMFTWGHGEQGRLGHGNNTDFLQPEPISESPVRPWQLRLCKT</sequence>
<dbReference type="PRINTS" id="PR00633">
    <property type="entry name" value="RCCNDNSATION"/>
</dbReference>
<feature type="repeat" description="RCC1" evidence="2">
    <location>
        <begin position="207"/>
        <end position="265"/>
    </location>
</feature>